<dbReference type="HOGENOM" id="CLU_068770_2_0_1"/>
<dbReference type="STRING" id="212818.A0A0D1Y0Q8"/>
<dbReference type="GeneID" id="27323073"/>
<accession>A0A0D1Y0Q8</accession>
<keyword evidence="6" id="KW-1185">Reference proteome</keyword>
<dbReference type="PANTHER" id="PTHR13261:SF0">
    <property type="entry name" value="BRCA2 AND CDKN1A-INTERACTING PROTEIN"/>
    <property type="match status" value="1"/>
</dbReference>
<evidence type="ECO:0000256" key="4">
    <source>
        <dbReference type="SAM" id="MobiDB-lite"/>
    </source>
</evidence>
<dbReference type="Proteomes" id="UP000054302">
    <property type="component" value="Unassembled WGS sequence"/>
</dbReference>
<dbReference type="RefSeq" id="XP_016225645.1">
    <property type="nucleotide sequence ID" value="XM_016369857.1"/>
</dbReference>
<evidence type="ECO:0000313" key="6">
    <source>
        <dbReference type="Proteomes" id="UP000054302"/>
    </source>
</evidence>
<dbReference type="InterPro" id="IPR025602">
    <property type="entry name" value="BCP1_family"/>
</dbReference>
<reference evidence="5 6" key="1">
    <citation type="submission" date="2015-01" db="EMBL/GenBank/DDBJ databases">
        <title>The Genome Sequence of Exophiala mesophila CBS40295.</title>
        <authorList>
            <consortium name="The Broad Institute Genomics Platform"/>
            <person name="Cuomo C."/>
            <person name="de Hoog S."/>
            <person name="Gorbushina A."/>
            <person name="Stielow B."/>
            <person name="Teixiera M."/>
            <person name="Abouelleil A."/>
            <person name="Chapman S.B."/>
            <person name="Priest M."/>
            <person name="Young S.K."/>
            <person name="Wortman J."/>
            <person name="Nusbaum C."/>
            <person name="Birren B."/>
        </authorList>
    </citation>
    <scope>NUCLEOTIDE SEQUENCE [LARGE SCALE GENOMIC DNA]</scope>
    <source>
        <strain evidence="5 6">CBS 40295</strain>
    </source>
</reference>
<dbReference type="PIRSF" id="PIRSF028983">
    <property type="entry name" value="BCP1"/>
    <property type="match status" value="1"/>
</dbReference>
<protein>
    <recommendedName>
        <fullName evidence="3">Protein BCP1</fullName>
    </recommendedName>
</protein>
<keyword evidence="3" id="KW-0653">Protein transport</keyword>
<proteinExistence type="inferred from homology"/>
<evidence type="ECO:0000256" key="3">
    <source>
        <dbReference type="PIRNR" id="PIRNR028983"/>
    </source>
</evidence>
<evidence type="ECO:0000256" key="2">
    <source>
        <dbReference type="ARBA" id="ARBA00006781"/>
    </source>
</evidence>
<comment type="similarity">
    <text evidence="2 3">Belongs to the BCP1 family.</text>
</comment>
<dbReference type="OrthoDB" id="27543at2759"/>
<dbReference type="Pfam" id="PF13862">
    <property type="entry name" value="BCCIP"/>
    <property type="match status" value="1"/>
</dbReference>
<feature type="region of interest" description="Disordered" evidence="4">
    <location>
        <begin position="1"/>
        <end position="29"/>
    </location>
</feature>
<dbReference type="GO" id="GO:0005634">
    <property type="term" value="C:nucleus"/>
    <property type="evidence" value="ECO:0007669"/>
    <property type="project" value="UniProtKB-SubCell"/>
</dbReference>
<dbReference type="GO" id="GO:0015031">
    <property type="term" value="P:protein transport"/>
    <property type="evidence" value="ECO:0007669"/>
    <property type="project" value="UniProtKB-KW"/>
</dbReference>
<dbReference type="OMA" id="VKFYRKE"/>
<sequence length="292" mass="32954">MPASTGKRKQDLGDQVAVPDKIEEDSGDDEDFDMLDVEFEWFDPQPNVDYHGIKSLLQQLFDADAQLFELSALTDLILSQPTLGSTVKVDGNETDPYAFLSILNLQEHKDKPFIAKFIQYLQSKSKSNSRLAPLAELLAQPTIPPIGLILTDRLINVPSETVPPMYSMLLEEIEWAVQDKEPYTFTHYLILSKTYTEIPSKLDAEENRPKKKNKGGSGSFETMYFHPEDEVLHRHALCHGGFEYTIKQDEGHSDSKRAFQELGIRPQGHAILIPADGFKSAVDDISEYLKPQ</sequence>
<dbReference type="PANTHER" id="PTHR13261">
    <property type="entry name" value="BRCA2 AND CDKN1A INTERACTING PROTEIN"/>
    <property type="match status" value="1"/>
</dbReference>
<evidence type="ECO:0000313" key="5">
    <source>
        <dbReference type="EMBL" id="KIV94071.1"/>
    </source>
</evidence>
<dbReference type="VEuPathDB" id="FungiDB:PV10_05228"/>
<name>A0A0D1Y0Q8_EXOME</name>
<keyword evidence="3" id="KW-0813">Transport</keyword>
<gene>
    <name evidence="5" type="ORF">PV10_05228</name>
</gene>
<comment type="function">
    <text evidence="1 3">Involved in nuclear export, actin cytoskeleton organization and vesicular transport.</text>
</comment>
<keyword evidence="3" id="KW-0539">Nucleus</keyword>
<organism evidence="5 6">
    <name type="scientific">Exophiala mesophila</name>
    <name type="common">Black yeast-like fungus</name>
    <dbReference type="NCBI Taxonomy" id="212818"/>
    <lineage>
        <taxon>Eukaryota</taxon>
        <taxon>Fungi</taxon>
        <taxon>Dikarya</taxon>
        <taxon>Ascomycota</taxon>
        <taxon>Pezizomycotina</taxon>
        <taxon>Eurotiomycetes</taxon>
        <taxon>Chaetothyriomycetidae</taxon>
        <taxon>Chaetothyriales</taxon>
        <taxon>Herpotrichiellaceae</taxon>
        <taxon>Exophiala</taxon>
    </lineage>
</organism>
<comment type="subcellular location">
    <subcellularLocation>
        <location evidence="3">Nucleus</location>
    </subcellularLocation>
</comment>
<evidence type="ECO:0000256" key="1">
    <source>
        <dbReference type="ARBA" id="ARBA00002688"/>
    </source>
</evidence>
<dbReference type="AlphaFoldDB" id="A0A0D1Y0Q8"/>
<dbReference type="EMBL" id="KN847522">
    <property type="protein sequence ID" value="KIV94071.1"/>
    <property type="molecule type" value="Genomic_DNA"/>
</dbReference>